<evidence type="ECO:0000259" key="2">
    <source>
        <dbReference type="Pfam" id="PF00823"/>
    </source>
</evidence>
<dbReference type="AlphaFoldDB" id="A0A447GJD5"/>
<dbReference type="PANTHER" id="PTHR46766:SF1">
    <property type="entry name" value="GLUTAMINE-RICH PROTEIN 2"/>
    <property type="match status" value="1"/>
</dbReference>
<feature type="domain" description="PPE" evidence="2">
    <location>
        <begin position="2"/>
        <end position="164"/>
    </location>
</feature>
<keyword evidence="4" id="KW-1185">Reference proteome</keyword>
<dbReference type="PANTHER" id="PTHR46766">
    <property type="entry name" value="GLUTAMINE-RICH PROTEIN 2"/>
    <property type="match status" value="1"/>
</dbReference>
<evidence type="ECO:0000256" key="1">
    <source>
        <dbReference type="ARBA" id="ARBA00010652"/>
    </source>
</evidence>
<dbReference type="SUPFAM" id="SSF140459">
    <property type="entry name" value="PE/PPE dimer-like"/>
    <property type="match status" value="1"/>
</dbReference>
<evidence type="ECO:0000313" key="4">
    <source>
        <dbReference type="Proteomes" id="UP000269998"/>
    </source>
</evidence>
<reference evidence="4" key="1">
    <citation type="submission" date="2018-02" db="EMBL/GenBank/DDBJ databases">
        <authorList>
            <person name="Seth-Smith MB H."/>
            <person name="Seth-Smith H."/>
        </authorList>
    </citation>
    <scope>NUCLEOTIDE SEQUENCE [LARGE SCALE GENOMIC DNA]</scope>
</reference>
<dbReference type="KEGG" id="mbai:MB901379_04176"/>
<proteinExistence type="inferred from homology"/>
<dbReference type="Proteomes" id="UP000269998">
    <property type="component" value="Chromosome"/>
</dbReference>
<dbReference type="InterPro" id="IPR038332">
    <property type="entry name" value="PPE_sf"/>
</dbReference>
<sequence>MDFGALPPEINSARMYFGAQSEPLLVAAAAWDRLADDLYCTAGSYQEVLSTLAGDGWRGSASETMANAVAPYLSWLTGTAAQAELVANQARAAASAYENAFAASVPPDRVEANRARLTSLIAGNVISQDTPAITALEADYNEMWAQDAAAMYRYAAASAAAATLSPLPVPTLGNHRADVMSVGAQAFAPVLLAEAMSAVPEALRSLARPLSPARTLTKAMASLVRPGWMSSPVSGFAAAISSPLGMTESGPPGRTADSSQRTYPPVALAVGQGGSLGVLSVPRSWGLAAFGPVRSIA</sequence>
<dbReference type="InterPro" id="IPR000030">
    <property type="entry name" value="PPE_dom"/>
</dbReference>
<dbReference type="OrthoDB" id="4752782at2"/>
<dbReference type="GO" id="GO:0052572">
    <property type="term" value="P:response to host immune response"/>
    <property type="evidence" value="ECO:0007669"/>
    <property type="project" value="TreeGrafter"/>
</dbReference>
<comment type="similarity">
    <text evidence="1">Belongs to the mycobacterial PPE family.</text>
</comment>
<dbReference type="Pfam" id="PF00823">
    <property type="entry name" value="PPE"/>
    <property type="match status" value="1"/>
</dbReference>
<protein>
    <submittedName>
        <fullName evidence="3">Putative PPE family protein PPE29</fullName>
    </submittedName>
</protein>
<dbReference type="RefSeq" id="WP_158018227.1">
    <property type="nucleotide sequence ID" value="NZ_CBCSKE010000007.1"/>
</dbReference>
<evidence type="ECO:0000313" key="3">
    <source>
        <dbReference type="EMBL" id="VDM90574.1"/>
    </source>
</evidence>
<name>A0A447GJD5_9MYCO</name>
<accession>A0A447GJD5</accession>
<dbReference type="Gene3D" id="1.20.1260.20">
    <property type="entry name" value="PPE superfamily"/>
    <property type="match status" value="1"/>
</dbReference>
<dbReference type="EMBL" id="LR130759">
    <property type="protein sequence ID" value="VDM90574.1"/>
    <property type="molecule type" value="Genomic_DNA"/>
</dbReference>
<organism evidence="3 4">
    <name type="scientific">Mycobacterium basiliense</name>
    <dbReference type="NCBI Taxonomy" id="2094119"/>
    <lineage>
        <taxon>Bacteria</taxon>
        <taxon>Bacillati</taxon>
        <taxon>Actinomycetota</taxon>
        <taxon>Actinomycetes</taxon>
        <taxon>Mycobacteriales</taxon>
        <taxon>Mycobacteriaceae</taxon>
        <taxon>Mycobacterium</taxon>
    </lineage>
</organism>
<gene>
    <name evidence="3" type="ORF">MB901379_04176</name>
</gene>